<feature type="transmembrane region" description="Helical" evidence="7">
    <location>
        <begin position="246"/>
        <end position="264"/>
    </location>
</feature>
<keyword evidence="3" id="KW-1003">Cell membrane</keyword>
<gene>
    <name evidence="9" type="primary">eccD</name>
    <name evidence="9" type="ORF">KV110_17455</name>
</gene>
<evidence type="ECO:0000256" key="2">
    <source>
        <dbReference type="ARBA" id="ARBA00006162"/>
    </source>
</evidence>
<feature type="transmembrane region" description="Helical" evidence="7">
    <location>
        <begin position="479"/>
        <end position="499"/>
    </location>
</feature>
<dbReference type="InterPro" id="IPR044049">
    <property type="entry name" value="EccD_transm"/>
</dbReference>
<proteinExistence type="inferred from homology"/>
<feature type="transmembrane region" description="Helical" evidence="7">
    <location>
        <begin position="412"/>
        <end position="432"/>
    </location>
</feature>
<dbReference type="Pfam" id="PF08817">
    <property type="entry name" value="YukD"/>
    <property type="match status" value="1"/>
</dbReference>
<dbReference type="RefSeq" id="WP_218477319.1">
    <property type="nucleotide sequence ID" value="NZ_BAABJN010000015.1"/>
</dbReference>
<dbReference type="Pfam" id="PF19053">
    <property type="entry name" value="EccD"/>
    <property type="match status" value="1"/>
</dbReference>
<sequence length="502" mass="51849">MTTSAAPPTAEVERARIAVMVAAYQVDVVVPTKFTIETFIEDLVGVLATAIADETVDFTPPTGQWSLARPGELPIPRWRSLADHDVADGTVLALCPVESSEVFTPVVEDITDALAMINEREFAEYDADTSAVVGLAVLGVAAVLVAALLSWVWTDTGAVGWCALPALLLGGCCWGGAVAAFRNHRSGRACLALALAALPLLFAGGAMLVPTAYGAPGPFGAANIAAGGTFIVVASVSMIRLTGVGLAPLLAAAMSGLLMTAAMLPSTVATLPVHKVAGGAVLVTLILLTVAPRLAMVLAWIRPPDLPDPGTDVAPATLNDIFEAESARPDDDRDNQADEANRERAALSIERRARLAVSGLRGLIIAIATALALATVVAAAASPGGIREIIMAAAVAGILLMRARWHPDRVQAIALITASAATICGIAVVLVGAYETGLARTTVVLVLAGLAIAGCVGAMRLPDKRLSPVTRRAIDLFEYALLVVVPVIAFWIMGVYTAMRGI</sequence>
<comment type="subcellular location">
    <subcellularLocation>
        <location evidence="1">Cell membrane</location>
        <topology evidence="1">Multi-pass membrane protein</topology>
    </subcellularLocation>
</comment>
<organism evidence="9 10">
    <name type="scientific">Nocardia iowensis</name>
    <dbReference type="NCBI Taxonomy" id="204891"/>
    <lineage>
        <taxon>Bacteria</taxon>
        <taxon>Bacillati</taxon>
        <taxon>Actinomycetota</taxon>
        <taxon>Actinomycetes</taxon>
        <taxon>Mycobacteriales</taxon>
        <taxon>Nocardiaceae</taxon>
        <taxon>Nocardia</taxon>
    </lineage>
</organism>
<reference evidence="9 10" key="1">
    <citation type="submission" date="2021-07" db="EMBL/GenBank/DDBJ databases">
        <title>Whole Genome Sequence of Nocardia Iowensis.</title>
        <authorList>
            <person name="Lamm A."/>
            <person name="Collins-Fairclough A.M."/>
            <person name="Bunk B."/>
            <person name="Sproer C."/>
        </authorList>
    </citation>
    <scope>NUCLEOTIDE SEQUENCE [LARGE SCALE GENOMIC DNA]</scope>
    <source>
        <strain evidence="9 10">NRRL 5646</strain>
    </source>
</reference>
<feature type="transmembrane region" description="Helical" evidence="7">
    <location>
        <begin position="193"/>
        <end position="213"/>
    </location>
</feature>
<feature type="domain" description="EccD-like transmembrane" evidence="8">
    <location>
        <begin position="136"/>
        <end position="502"/>
    </location>
</feature>
<feature type="transmembrane region" description="Helical" evidence="7">
    <location>
        <begin position="360"/>
        <end position="380"/>
    </location>
</feature>
<accession>A0ABX8RYE3</accession>
<dbReference type="EMBL" id="CP078145">
    <property type="protein sequence ID" value="QXN94679.1"/>
    <property type="molecule type" value="Genomic_DNA"/>
</dbReference>
<dbReference type="Proteomes" id="UP000694257">
    <property type="component" value="Chromosome"/>
</dbReference>
<evidence type="ECO:0000313" key="9">
    <source>
        <dbReference type="EMBL" id="QXN94679.1"/>
    </source>
</evidence>
<feature type="transmembrane region" description="Helical" evidence="7">
    <location>
        <begin position="276"/>
        <end position="301"/>
    </location>
</feature>
<keyword evidence="10" id="KW-1185">Reference proteome</keyword>
<dbReference type="NCBIfam" id="TIGR03920">
    <property type="entry name" value="T7SS_EccD"/>
    <property type="match status" value="1"/>
</dbReference>
<evidence type="ECO:0000256" key="6">
    <source>
        <dbReference type="ARBA" id="ARBA00023136"/>
    </source>
</evidence>
<evidence type="ECO:0000256" key="3">
    <source>
        <dbReference type="ARBA" id="ARBA00022475"/>
    </source>
</evidence>
<evidence type="ECO:0000256" key="4">
    <source>
        <dbReference type="ARBA" id="ARBA00022692"/>
    </source>
</evidence>
<evidence type="ECO:0000256" key="5">
    <source>
        <dbReference type="ARBA" id="ARBA00022989"/>
    </source>
</evidence>
<evidence type="ECO:0000256" key="7">
    <source>
        <dbReference type="SAM" id="Phobius"/>
    </source>
</evidence>
<feature type="transmembrane region" description="Helical" evidence="7">
    <location>
        <begin position="158"/>
        <end position="181"/>
    </location>
</feature>
<keyword evidence="5 7" id="KW-1133">Transmembrane helix</keyword>
<protein>
    <submittedName>
        <fullName evidence="9">Type VII secretion integral membrane protein EccD</fullName>
    </submittedName>
</protein>
<dbReference type="InterPro" id="IPR006707">
    <property type="entry name" value="T7SS_EccD"/>
</dbReference>
<feature type="transmembrane region" description="Helical" evidence="7">
    <location>
        <begin position="130"/>
        <end position="152"/>
    </location>
</feature>
<name>A0ABX8RYE3_NOCIO</name>
<keyword evidence="4 7" id="KW-0812">Transmembrane</keyword>
<keyword evidence="6 7" id="KW-0472">Membrane</keyword>
<evidence type="ECO:0000259" key="8">
    <source>
        <dbReference type="Pfam" id="PF19053"/>
    </source>
</evidence>
<dbReference type="InterPro" id="IPR024962">
    <property type="entry name" value="YukD-like"/>
</dbReference>
<evidence type="ECO:0000313" key="10">
    <source>
        <dbReference type="Proteomes" id="UP000694257"/>
    </source>
</evidence>
<comment type="similarity">
    <text evidence="2">Belongs to the EccD/Snm4 family.</text>
</comment>
<dbReference type="PIRSF" id="PIRSF017804">
    <property type="entry name" value="Secretion_EccD1"/>
    <property type="match status" value="1"/>
</dbReference>
<evidence type="ECO:0000256" key="1">
    <source>
        <dbReference type="ARBA" id="ARBA00004651"/>
    </source>
</evidence>
<feature type="transmembrane region" description="Helical" evidence="7">
    <location>
        <begin position="219"/>
        <end position="239"/>
    </location>
</feature>
<feature type="transmembrane region" description="Helical" evidence="7">
    <location>
        <begin position="438"/>
        <end position="459"/>
    </location>
</feature>